<comment type="catalytic activity">
    <reaction evidence="5">
        <text>2 reduced [2Fe-2S]-[ferredoxin] + NADP(+) + H(+) = 2 oxidized [2Fe-2S]-[ferredoxin] + NADPH</text>
        <dbReference type="Rhea" id="RHEA:20125"/>
        <dbReference type="Rhea" id="RHEA-COMP:10000"/>
        <dbReference type="Rhea" id="RHEA-COMP:10001"/>
        <dbReference type="ChEBI" id="CHEBI:15378"/>
        <dbReference type="ChEBI" id="CHEBI:33737"/>
        <dbReference type="ChEBI" id="CHEBI:33738"/>
        <dbReference type="ChEBI" id="CHEBI:57783"/>
        <dbReference type="ChEBI" id="CHEBI:58349"/>
        <dbReference type="EC" id="1.18.1.2"/>
    </reaction>
</comment>
<accession>A0A537ING2</accession>
<dbReference type="EC" id="1.18.1.2" evidence="5"/>
<dbReference type="AlphaFoldDB" id="A0A537ING2"/>
<evidence type="ECO:0000259" key="6">
    <source>
        <dbReference type="Pfam" id="PF07992"/>
    </source>
</evidence>
<dbReference type="InterPro" id="IPR050097">
    <property type="entry name" value="Ferredoxin-NADP_redctase_2"/>
</dbReference>
<evidence type="ECO:0000256" key="2">
    <source>
        <dbReference type="ARBA" id="ARBA00022827"/>
    </source>
</evidence>
<keyword evidence="1 5" id="KW-0285">Flavoprotein</keyword>
<dbReference type="GO" id="GO:0050661">
    <property type="term" value="F:NADP binding"/>
    <property type="evidence" value="ECO:0007669"/>
    <property type="project" value="UniProtKB-UniRule"/>
</dbReference>
<feature type="binding site" evidence="5">
    <location>
        <position position="330"/>
    </location>
    <ligand>
        <name>FAD</name>
        <dbReference type="ChEBI" id="CHEBI:57692"/>
    </ligand>
</feature>
<feature type="binding site" evidence="5">
    <location>
        <position position="49"/>
    </location>
    <ligand>
        <name>FAD</name>
        <dbReference type="ChEBI" id="CHEBI:57692"/>
    </ligand>
</feature>
<name>A0A537ING2_9BACT</name>
<evidence type="ECO:0000313" key="7">
    <source>
        <dbReference type="EMBL" id="TMI72860.1"/>
    </source>
</evidence>
<keyword evidence="4 5" id="KW-0560">Oxidoreductase</keyword>
<feature type="domain" description="FAD/NAD(P)-binding" evidence="6">
    <location>
        <begin position="12"/>
        <end position="305"/>
    </location>
</feature>
<dbReference type="InterPro" id="IPR023753">
    <property type="entry name" value="FAD/NAD-binding_dom"/>
</dbReference>
<dbReference type="InterPro" id="IPR022890">
    <property type="entry name" value="Fd--NADP_Rdtase_type_2"/>
</dbReference>
<evidence type="ECO:0000256" key="5">
    <source>
        <dbReference type="HAMAP-Rule" id="MF_01685"/>
    </source>
</evidence>
<comment type="subunit">
    <text evidence="5">Homodimer.</text>
</comment>
<dbReference type="PRINTS" id="PR00368">
    <property type="entry name" value="FADPNR"/>
</dbReference>
<dbReference type="SUPFAM" id="SSF51905">
    <property type="entry name" value="FAD/NAD(P)-binding domain"/>
    <property type="match status" value="1"/>
</dbReference>
<dbReference type="PRINTS" id="PR00469">
    <property type="entry name" value="PNDRDTASEII"/>
</dbReference>
<keyword evidence="3 5" id="KW-0521">NADP</keyword>
<keyword evidence="2 5" id="KW-0274">FAD</keyword>
<dbReference type="Gene3D" id="3.50.50.60">
    <property type="entry name" value="FAD/NAD(P)-binding domain"/>
    <property type="match status" value="2"/>
</dbReference>
<reference evidence="7 8" key="1">
    <citation type="journal article" date="2019" name="Nat. Microbiol.">
        <title>Mediterranean grassland soil C-N compound turnover is dependent on rainfall and depth, and is mediated by genomically divergent microorganisms.</title>
        <authorList>
            <person name="Diamond S."/>
            <person name="Andeer P.F."/>
            <person name="Li Z."/>
            <person name="Crits-Christoph A."/>
            <person name="Burstein D."/>
            <person name="Anantharaman K."/>
            <person name="Lane K.R."/>
            <person name="Thomas B.C."/>
            <person name="Pan C."/>
            <person name="Northen T.R."/>
            <person name="Banfield J.F."/>
        </authorList>
    </citation>
    <scope>NUCLEOTIDE SEQUENCE [LARGE SCALE GENOMIC DNA]</scope>
    <source>
        <strain evidence="7">NP_8</strain>
    </source>
</reference>
<protein>
    <recommendedName>
        <fullName evidence="5">Ferredoxin--NADP reductase</fullName>
        <shortName evidence="5">FNR</shortName>
        <shortName evidence="5">Fd-NADP(+) reductase</shortName>
        <ecNumber evidence="5">1.18.1.2</ecNumber>
    </recommendedName>
</protein>
<organism evidence="7 8">
    <name type="scientific">Candidatus Segetimicrobium genomatis</name>
    <dbReference type="NCBI Taxonomy" id="2569760"/>
    <lineage>
        <taxon>Bacteria</taxon>
        <taxon>Bacillati</taxon>
        <taxon>Candidatus Sysuimicrobiota</taxon>
        <taxon>Candidatus Sysuimicrobiia</taxon>
        <taxon>Candidatus Sysuimicrobiales</taxon>
        <taxon>Candidatus Segetimicrobiaceae</taxon>
        <taxon>Candidatus Segetimicrobium</taxon>
    </lineage>
</organism>
<feature type="binding site" evidence="5">
    <location>
        <position position="41"/>
    </location>
    <ligand>
        <name>FAD</name>
        <dbReference type="ChEBI" id="CHEBI:57692"/>
    </ligand>
</feature>
<comment type="caution">
    <text evidence="7">The sequence shown here is derived from an EMBL/GenBank/DDBJ whole genome shotgun (WGS) entry which is preliminary data.</text>
</comment>
<comment type="caution">
    <text evidence="5">Lacks conserved residue(s) required for the propagation of feature annotation.</text>
</comment>
<feature type="binding site" evidence="5">
    <location>
        <position position="54"/>
    </location>
    <ligand>
        <name>FAD</name>
        <dbReference type="ChEBI" id="CHEBI:57692"/>
    </ligand>
</feature>
<feature type="binding site" evidence="5">
    <location>
        <position position="289"/>
    </location>
    <ligand>
        <name>FAD</name>
        <dbReference type="ChEBI" id="CHEBI:57692"/>
    </ligand>
</feature>
<dbReference type="HAMAP" id="MF_01685">
    <property type="entry name" value="FENR2"/>
    <property type="match status" value="1"/>
</dbReference>
<dbReference type="GO" id="GO:0050660">
    <property type="term" value="F:flavin adenine dinucleotide binding"/>
    <property type="evidence" value="ECO:0007669"/>
    <property type="project" value="UniProtKB-UniRule"/>
</dbReference>
<dbReference type="PANTHER" id="PTHR48105">
    <property type="entry name" value="THIOREDOXIN REDUCTASE 1-RELATED-RELATED"/>
    <property type="match status" value="1"/>
</dbReference>
<gene>
    <name evidence="7" type="ORF">E6H05_10515</name>
</gene>
<sequence>MEGKAMASNDIYDLTIIGAGPAGLFAAYYAGFRGLRTKLIDSQPDLGGQVTALYPDKYIYDVAGFPKILGKDLVTNLVEQAMQYHPAVQLNESVQTLDRLPDGTIRLGTDLGEHPTKVVVITAGIGAFTPKTFKRPELDQWIGKGLYFAVRRKEDFRGKRLLVIGGGDSALDWALGLVDYATEITLIHRRDAFRAHEDSVKKLLASPIKVKVFYELRAIRGDSQVREAVIFQNKAQTEEVLKVDAVLAFLGLVSNLGPIREWGLQIQDDSIVVNTKMETNIPGIYAAGDVAAYPGKLKLIATGFGEAATAINNAVTFINPSASAFPGHSSSIMEHKEKAAEKAAAKAG</sequence>
<evidence type="ECO:0000256" key="3">
    <source>
        <dbReference type="ARBA" id="ARBA00022857"/>
    </source>
</evidence>
<feature type="binding site" evidence="5">
    <location>
        <position position="128"/>
    </location>
    <ligand>
        <name>FAD</name>
        <dbReference type="ChEBI" id="CHEBI:57692"/>
    </ligand>
</feature>
<dbReference type="EMBL" id="VBAP01000078">
    <property type="protein sequence ID" value="TMI72860.1"/>
    <property type="molecule type" value="Genomic_DNA"/>
</dbReference>
<proteinExistence type="inferred from homology"/>
<evidence type="ECO:0000313" key="8">
    <source>
        <dbReference type="Proteomes" id="UP000318834"/>
    </source>
</evidence>
<evidence type="ECO:0000256" key="1">
    <source>
        <dbReference type="ARBA" id="ARBA00022630"/>
    </source>
</evidence>
<dbReference type="GO" id="GO:0004324">
    <property type="term" value="F:ferredoxin-NADP+ reductase activity"/>
    <property type="evidence" value="ECO:0007669"/>
    <property type="project" value="UniProtKB-UniRule"/>
</dbReference>
<dbReference type="Proteomes" id="UP000318834">
    <property type="component" value="Unassembled WGS sequence"/>
</dbReference>
<comment type="cofactor">
    <cofactor evidence="5">
        <name>FAD</name>
        <dbReference type="ChEBI" id="CHEBI:57692"/>
    </cofactor>
    <text evidence="5">Binds 1 FAD per subunit.</text>
</comment>
<dbReference type="Pfam" id="PF07992">
    <property type="entry name" value="Pyr_redox_2"/>
    <property type="match status" value="1"/>
</dbReference>
<dbReference type="InterPro" id="IPR036188">
    <property type="entry name" value="FAD/NAD-bd_sf"/>
</dbReference>
<comment type="similarity">
    <text evidence="5">Belongs to the ferredoxin--NADP reductase type 2 family.</text>
</comment>
<evidence type="ECO:0000256" key="4">
    <source>
        <dbReference type="ARBA" id="ARBA00023002"/>
    </source>
</evidence>
<feature type="binding site" evidence="5">
    <location>
        <position position="94"/>
    </location>
    <ligand>
        <name>FAD</name>
        <dbReference type="ChEBI" id="CHEBI:57692"/>
    </ligand>
</feature>